<accession>A0A7R8UIM0</accession>
<evidence type="ECO:0000313" key="3">
    <source>
        <dbReference type="Proteomes" id="UP000594454"/>
    </source>
</evidence>
<dbReference type="GO" id="GO:0030667">
    <property type="term" value="C:secretory granule membrane"/>
    <property type="evidence" value="ECO:0007669"/>
    <property type="project" value="TreeGrafter"/>
</dbReference>
<dbReference type="Pfam" id="PF03351">
    <property type="entry name" value="DOMON"/>
    <property type="match status" value="1"/>
</dbReference>
<dbReference type="InterPro" id="IPR005018">
    <property type="entry name" value="DOMON_domain"/>
</dbReference>
<dbReference type="GO" id="GO:0005507">
    <property type="term" value="F:copper ion binding"/>
    <property type="evidence" value="ECO:0007669"/>
    <property type="project" value="TreeGrafter"/>
</dbReference>
<dbReference type="GO" id="GO:0004500">
    <property type="term" value="F:dopamine beta-monooxygenase activity"/>
    <property type="evidence" value="ECO:0007669"/>
    <property type="project" value="InterPro"/>
</dbReference>
<dbReference type="InterPro" id="IPR045266">
    <property type="entry name" value="DOH_DOMON"/>
</dbReference>
<dbReference type="GO" id="GO:0042420">
    <property type="term" value="P:dopamine catabolic process"/>
    <property type="evidence" value="ECO:0007669"/>
    <property type="project" value="TreeGrafter"/>
</dbReference>
<dbReference type="Proteomes" id="UP000594454">
    <property type="component" value="Chromosome 2"/>
</dbReference>
<reference evidence="2 3" key="1">
    <citation type="submission" date="2020-11" db="EMBL/GenBank/DDBJ databases">
        <authorList>
            <person name="Wallbank WR R."/>
            <person name="Pardo Diaz C."/>
            <person name="Kozak K."/>
            <person name="Martin S."/>
            <person name="Jiggins C."/>
            <person name="Moest M."/>
            <person name="Warren A I."/>
            <person name="Generalovic N T."/>
            <person name="Byers J.R.P. K."/>
            <person name="Montejo-Kovacevich G."/>
            <person name="Yen C E."/>
        </authorList>
    </citation>
    <scope>NUCLEOTIDE SEQUENCE [LARGE SCALE GENOMIC DNA]</scope>
</reference>
<dbReference type="GO" id="GO:0006589">
    <property type="term" value="P:octopamine biosynthetic process"/>
    <property type="evidence" value="ECO:0007669"/>
    <property type="project" value="TreeGrafter"/>
</dbReference>
<dbReference type="GO" id="GO:0042421">
    <property type="term" value="P:norepinephrine biosynthetic process"/>
    <property type="evidence" value="ECO:0007669"/>
    <property type="project" value="TreeGrafter"/>
</dbReference>
<evidence type="ECO:0000259" key="1">
    <source>
        <dbReference type="PROSITE" id="PS50836"/>
    </source>
</evidence>
<organism evidence="2 3">
    <name type="scientific">Hermetia illucens</name>
    <name type="common">Black soldier fly</name>
    <dbReference type="NCBI Taxonomy" id="343691"/>
    <lineage>
        <taxon>Eukaryota</taxon>
        <taxon>Metazoa</taxon>
        <taxon>Ecdysozoa</taxon>
        <taxon>Arthropoda</taxon>
        <taxon>Hexapoda</taxon>
        <taxon>Insecta</taxon>
        <taxon>Pterygota</taxon>
        <taxon>Neoptera</taxon>
        <taxon>Endopterygota</taxon>
        <taxon>Diptera</taxon>
        <taxon>Brachycera</taxon>
        <taxon>Stratiomyomorpha</taxon>
        <taxon>Stratiomyidae</taxon>
        <taxon>Hermetiinae</taxon>
        <taxon>Hermetia</taxon>
    </lineage>
</organism>
<dbReference type="EMBL" id="LR899010">
    <property type="protein sequence ID" value="CAD7081234.1"/>
    <property type="molecule type" value="Genomic_DNA"/>
</dbReference>
<dbReference type="PANTHER" id="PTHR10157">
    <property type="entry name" value="DOPAMINE BETA HYDROXYLASE RELATED"/>
    <property type="match status" value="1"/>
</dbReference>
<gene>
    <name evidence="2" type="ORF">HERILL_LOCUS4351</name>
</gene>
<keyword evidence="3" id="KW-1185">Reference proteome</keyword>
<protein>
    <recommendedName>
        <fullName evidence="1">DOMON domain-containing protein</fullName>
    </recommendedName>
</protein>
<dbReference type="CDD" id="cd09631">
    <property type="entry name" value="DOMON_DOH"/>
    <property type="match status" value="1"/>
</dbReference>
<name>A0A7R8UIM0_HERIL</name>
<feature type="domain" description="DOMON" evidence="1">
    <location>
        <begin position="55"/>
        <end position="135"/>
    </location>
</feature>
<dbReference type="PROSITE" id="PS50836">
    <property type="entry name" value="DOMON"/>
    <property type="match status" value="1"/>
</dbReference>
<evidence type="ECO:0000313" key="2">
    <source>
        <dbReference type="EMBL" id="CAD7081234.1"/>
    </source>
</evidence>
<dbReference type="OrthoDB" id="19261at2759"/>
<dbReference type="AlphaFoldDB" id="A0A7R8UIM0"/>
<dbReference type="InParanoid" id="A0A7R8UIM0"/>
<dbReference type="PANTHER" id="PTHR10157:SF40">
    <property type="entry name" value="MOXD1 HOMOLOG 2"/>
    <property type="match status" value="1"/>
</dbReference>
<dbReference type="GO" id="GO:0005615">
    <property type="term" value="C:extracellular space"/>
    <property type="evidence" value="ECO:0007669"/>
    <property type="project" value="TreeGrafter"/>
</dbReference>
<sequence>MYKRNLNRTMFSKMSIITRMTETSSPFVMFFLVLCLTTIVPVHSISWDRSVDLNNDFRLLWTINKQEITFEVQVRTLGYVGLGFSRDGQLGGSDVAVGWVDQGQAYFQKVEEKEKIAKSSEINSNMHASSHEKRF</sequence>
<proteinExistence type="predicted"/>
<dbReference type="InterPro" id="IPR000945">
    <property type="entry name" value="DBH-like"/>
</dbReference>